<dbReference type="Pfam" id="PF00300">
    <property type="entry name" value="His_Phos_1"/>
    <property type="match status" value="1"/>
</dbReference>
<accession>A0A1S8LQY3</accession>
<dbReference type="EMBL" id="CP096983">
    <property type="protein sequence ID" value="URZ11235.1"/>
    <property type="molecule type" value="Genomic_DNA"/>
</dbReference>
<dbReference type="SUPFAM" id="SSF53254">
    <property type="entry name" value="Phosphoglycerate mutase-like"/>
    <property type="match status" value="1"/>
</dbReference>
<sequence>MLKITLVRHGETDGNKEKKYLGWTDIELNEKGILQAKIVRDKLSEEKFDLIISSPLKRAKATAEIIGNTNIIYEDNLKEINFGLFDNLSYKEIRAQYPEECEKWINNNDFTFPHGESFSRMHTRVQNFVDKIKTKEGSILVVTHSGIIRSIIAYLLNIEKEKAWHFSIDNCGITVIDITKGYAVLRALNK</sequence>
<dbReference type="InterPro" id="IPR001345">
    <property type="entry name" value="PG/BPGM_mutase_AS"/>
</dbReference>
<dbReference type="GO" id="GO:0009236">
    <property type="term" value="P:cobalamin biosynthetic process"/>
    <property type="evidence" value="ECO:0007669"/>
    <property type="project" value="UniProtKB-UniRule"/>
</dbReference>
<organism evidence="2 3">
    <name type="scientific">Clostridium felsineum</name>
    <dbReference type="NCBI Taxonomy" id="36839"/>
    <lineage>
        <taxon>Bacteria</taxon>
        <taxon>Bacillati</taxon>
        <taxon>Bacillota</taxon>
        <taxon>Clostridia</taxon>
        <taxon>Eubacteriales</taxon>
        <taxon>Clostridiaceae</taxon>
        <taxon>Clostridium</taxon>
    </lineage>
</organism>
<dbReference type="KEGG" id="crw:CROST_019520"/>
<gene>
    <name evidence="2" type="primary">pspA_1</name>
    <name evidence="2" type="ORF">CROST_019520</name>
</gene>
<dbReference type="Proteomes" id="UP000190951">
    <property type="component" value="Chromosome"/>
</dbReference>
<dbReference type="STRING" id="84029.CROST_00140"/>
<evidence type="ECO:0000256" key="1">
    <source>
        <dbReference type="NCBIfam" id="TIGR03162"/>
    </source>
</evidence>
<evidence type="ECO:0000313" key="2">
    <source>
        <dbReference type="EMBL" id="URZ11235.1"/>
    </source>
</evidence>
<evidence type="ECO:0000313" key="3">
    <source>
        <dbReference type="Proteomes" id="UP000190951"/>
    </source>
</evidence>
<dbReference type="EC" id="3.1.3.73" evidence="1"/>
<dbReference type="AlphaFoldDB" id="A0A1S8LQY3"/>
<dbReference type="RefSeq" id="WP_077835514.1">
    <property type="nucleotide sequence ID" value="NZ_CP096983.1"/>
</dbReference>
<dbReference type="PANTHER" id="PTHR48100:SF59">
    <property type="entry name" value="ADENOSYLCOBALAMIN_ALPHA-RIBAZOLE PHOSPHATASE"/>
    <property type="match status" value="1"/>
</dbReference>
<dbReference type="NCBIfam" id="TIGR03162">
    <property type="entry name" value="ribazole_cobC"/>
    <property type="match status" value="1"/>
</dbReference>
<dbReference type="CDD" id="cd07067">
    <property type="entry name" value="HP_PGM_like"/>
    <property type="match status" value="1"/>
</dbReference>
<dbReference type="InterPro" id="IPR017578">
    <property type="entry name" value="Ribazole_CobC"/>
</dbReference>
<dbReference type="GO" id="GO:0005737">
    <property type="term" value="C:cytoplasm"/>
    <property type="evidence" value="ECO:0007669"/>
    <property type="project" value="TreeGrafter"/>
</dbReference>
<name>A0A1S8LQY3_9CLOT</name>
<dbReference type="SMART" id="SM00855">
    <property type="entry name" value="PGAM"/>
    <property type="match status" value="1"/>
</dbReference>
<dbReference type="InterPro" id="IPR029033">
    <property type="entry name" value="His_PPase_superfam"/>
</dbReference>
<dbReference type="GO" id="GO:0043755">
    <property type="term" value="F:alpha-ribazole phosphatase activity"/>
    <property type="evidence" value="ECO:0007669"/>
    <property type="project" value="UniProtKB-UniRule"/>
</dbReference>
<reference evidence="2 3" key="1">
    <citation type="submission" date="2022-04" db="EMBL/GenBank/DDBJ databases">
        <title>Genome sequence of C. roseum typestrain.</title>
        <authorList>
            <person name="Poehlein A."/>
            <person name="Schoch T."/>
            <person name="Duerre P."/>
            <person name="Daniel R."/>
        </authorList>
    </citation>
    <scope>NUCLEOTIDE SEQUENCE [LARGE SCALE GENOMIC DNA]</scope>
    <source>
        <strain evidence="2 3">DSM 7320</strain>
    </source>
</reference>
<keyword evidence="2" id="KW-0378">Hydrolase</keyword>
<proteinExistence type="predicted"/>
<dbReference type="Gene3D" id="3.40.50.1240">
    <property type="entry name" value="Phosphoglycerate mutase-like"/>
    <property type="match status" value="1"/>
</dbReference>
<protein>
    <recommendedName>
        <fullName evidence="1">Alpha-ribazole phosphatase</fullName>
        <ecNumber evidence="1">3.1.3.73</ecNumber>
    </recommendedName>
</protein>
<keyword evidence="3" id="KW-1185">Reference proteome</keyword>
<dbReference type="InterPro" id="IPR013078">
    <property type="entry name" value="His_Pase_superF_clade-1"/>
</dbReference>
<dbReference type="InterPro" id="IPR050275">
    <property type="entry name" value="PGM_Phosphatase"/>
</dbReference>
<dbReference type="PIRSF" id="PIRSF000709">
    <property type="entry name" value="6PFK_2-Ptase"/>
    <property type="match status" value="1"/>
</dbReference>
<dbReference type="PROSITE" id="PS00175">
    <property type="entry name" value="PG_MUTASE"/>
    <property type="match status" value="1"/>
</dbReference>
<dbReference type="PANTHER" id="PTHR48100">
    <property type="entry name" value="BROAD-SPECIFICITY PHOSPHATASE YOR283W-RELATED"/>
    <property type="match status" value="1"/>
</dbReference>